<feature type="domain" description="RDD" evidence="7">
    <location>
        <begin position="23"/>
        <end position="149"/>
    </location>
</feature>
<evidence type="ECO:0000256" key="5">
    <source>
        <dbReference type="ARBA" id="ARBA00023136"/>
    </source>
</evidence>
<keyword evidence="3 6" id="KW-0812">Transmembrane</keyword>
<feature type="transmembrane region" description="Helical" evidence="6">
    <location>
        <begin position="30"/>
        <end position="54"/>
    </location>
</feature>
<evidence type="ECO:0000256" key="2">
    <source>
        <dbReference type="ARBA" id="ARBA00022475"/>
    </source>
</evidence>
<dbReference type="Proteomes" id="UP000230914">
    <property type="component" value="Unassembled WGS sequence"/>
</dbReference>
<proteinExistence type="predicted"/>
<dbReference type="InterPro" id="IPR051791">
    <property type="entry name" value="Pra-immunoreactive"/>
</dbReference>
<dbReference type="GO" id="GO:0005886">
    <property type="term" value="C:plasma membrane"/>
    <property type="evidence" value="ECO:0007669"/>
    <property type="project" value="UniProtKB-SubCell"/>
</dbReference>
<keyword evidence="5 6" id="KW-0472">Membrane</keyword>
<evidence type="ECO:0000256" key="1">
    <source>
        <dbReference type="ARBA" id="ARBA00004651"/>
    </source>
</evidence>
<reference evidence="8 9" key="1">
    <citation type="submission" date="2017-10" db="EMBL/GenBank/DDBJ databases">
        <title>Novel microbial diversity and functional potential in the marine mammal oral microbiome.</title>
        <authorList>
            <person name="Dudek N.K."/>
            <person name="Sun C.L."/>
            <person name="Burstein D."/>
            <person name="Kantor R.S."/>
            <person name="Aliaga Goltsman D.S."/>
            <person name="Bik E.M."/>
            <person name="Thomas B.C."/>
            <person name="Banfield J.F."/>
            <person name="Relman D.A."/>
        </authorList>
    </citation>
    <scope>NUCLEOTIDE SEQUENCE [LARGE SCALE GENOMIC DNA]</scope>
    <source>
        <strain evidence="8">DOLJORAL78_61_10</strain>
    </source>
</reference>
<evidence type="ECO:0000259" key="7">
    <source>
        <dbReference type="Pfam" id="PF06271"/>
    </source>
</evidence>
<evidence type="ECO:0000313" key="8">
    <source>
        <dbReference type="EMBL" id="PIE32386.1"/>
    </source>
</evidence>
<dbReference type="Pfam" id="PF06271">
    <property type="entry name" value="RDD"/>
    <property type="match status" value="1"/>
</dbReference>
<protein>
    <recommendedName>
        <fullName evidence="7">RDD domain-containing protein</fullName>
    </recommendedName>
</protein>
<dbReference type="InterPro" id="IPR010432">
    <property type="entry name" value="RDD"/>
</dbReference>
<feature type="transmembrane region" description="Helical" evidence="6">
    <location>
        <begin position="61"/>
        <end position="82"/>
    </location>
</feature>
<evidence type="ECO:0000256" key="4">
    <source>
        <dbReference type="ARBA" id="ARBA00022989"/>
    </source>
</evidence>
<gene>
    <name evidence="8" type="ORF">CSA55_03505</name>
</gene>
<name>A0A2G6K9K4_9ACTN</name>
<keyword evidence="4 6" id="KW-1133">Transmembrane helix</keyword>
<feature type="transmembrane region" description="Helical" evidence="6">
    <location>
        <begin position="115"/>
        <end position="135"/>
    </location>
</feature>
<evidence type="ECO:0000256" key="6">
    <source>
        <dbReference type="SAM" id="Phobius"/>
    </source>
</evidence>
<dbReference type="PANTHER" id="PTHR36115">
    <property type="entry name" value="PROLINE-RICH ANTIGEN HOMOLOG-RELATED"/>
    <property type="match status" value="1"/>
</dbReference>
<comment type="caution">
    <text evidence="8">The sequence shown here is derived from an EMBL/GenBank/DDBJ whole genome shotgun (WGS) entry which is preliminary data.</text>
</comment>
<organism evidence="8 9">
    <name type="scientific">Ilumatobacter coccineus</name>
    <dbReference type="NCBI Taxonomy" id="467094"/>
    <lineage>
        <taxon>Bacteria</taxon>
        <taxon>Bacillati</taxon>
        <taxon>Actinomycetota</taxon>
        <taxon>Acidimicrobiia</taxon>
        <taxon>Acidimicrobiales</taxon>
        <taxon>Ilumatobacteraceae</taxon>
        <taxon>Ilumatobacter</taxon>
    </lineage>
</organism>
<accession>A0A2G6K9K4</accession>
<evidence type="ECO:0000313" key="9">
    <source>
        <dbReference type="Proteomes" id="UP000230914"/>
    </source>
</evidence>
<dbReference type="PANTHER" id="PTHR36115:SF6">
    <property type="entry name" value="PROLINE-RICH ANTIGEN HOMOLOG"/>
    <property type="match status" value="1"/>
</dbReference>
<sequence>MAMTPPPPPPPTPAAAPVGSSQYSPWASRVIATLVRSVASAIVYIPAAVVALILGKIWGPLGALAILAGVVGIIAVAIRAMIQRGHLGYDFGDRVANQTLIKEQTDAPMGSGMEVFVRGIVHIVDGLPFYIGYLWPLWDEKRQTFADKILSTTVVSGRPQPHEAKDLLINALQIWVPVTKN</sequence>
<dbReference type="AlphaFoldDB" id="A0A2G6K9K4"/>
<evidence type="ECO:0000256" key="3">
    <source>
        <dbReference type="ARBA" id="ARBA00022692"/>
    </source>
</evidence>
<keyword evidence="2" id="KW-1003">Cell membrane</keyword>
<comment type="subcellular location">
    <subcellularLocation>
        <location evidence="1">Cell membrane</location>
        <topology evidence="1">Multi-pass membrane protein</topology>
    </subcellularLocation>
</comment>
<dbReference type="EMBL" id="PDSL01000050">
    <property type="protein sequence ID" value="PIE32386.1"/>
    <property type="molecule type" value="Genomic_DNA"/>
</dbReference>